<sequence length="250" mass="28012">MQGVTSMNEKKPIIGVTSNLEFVRDNISYTLYYSYLEAVKKAGGIPIVLTLGNEEMTSEWADMVDGVLLTGGNDIHPKHYDGSLHPKLGLLTPKLDESDMMIVNKAYEKRLPMLGICRGSHLINVALGGTLLSDINSKVANPEKHLDKGNRSSLLSHKIKIESDSILYSICGEEEVQVNSFHHQAIDTLGSGLRCTAYAFDGVKEAFESEDGNIIGTQFHPEELRKFDRRMHDFMRVFIDNCRIQKKLRL</sequence>
<dbReference type="InterPro" id="IPR011697">
    <property type="entry name" value="Peptidase_C26"/>
</dbReference>
<dbReference type="PANTHER" id="PTHR43235:SF1">
    <property type="entry name" value="GLUTAMINE AMIDOTRANSFERASE PB2B2.05-RELATED"/>
    <property type="match status" value="1"/>
</dbReference>
<dbReference type="InterPro" id="IPR029062">
    <property type="entry name" value="Class_I_gatase-like"/>
</dbReference>
<dbReference type="PANTHER" id="PTHR43235">
    <property type="entry name" value="GLUTAMINE AMIDOTRANSFERASE PB2B2.05-RELATED"/>
    <property type="match status" value="1"/>
</dbReference>
<evidence type="ECO:0000313" key="1">
    <source>
        <dbReference type="EMBL" id="RWR07291.1"/>
    </source>
</evidence>
<dbReference type="SUPFAM" id="SSF52317">
    <property type="entry name" value="Class I glutamine amidotransferase-like"/>
    <property type="match status" value="1"/>
</dbReference>
<dbReference type="GO" id="GO:0006598">
    <property type="term" value="P:polyamine catabolic process"/>
    <property type="evidence" value="ECO:0007669"/>
    <property type="project" value="TreeGrafter"/>
</dbReference>
<accession>A0A443INR9</accession>
<keyword evidence="1" id="KW-0378">Hydrolase</keyword>
<keyword evidence="2" id="KW-1185">Reference proteome</keyword>
<dbReference type="GO" id="GO:0005829">
    <property type="term" value="C:cytosol"/>
    <property type="evidence" value="ECO:0007669"/>
    <property type="project" value="TreeGrafter"/>
</dbReference>
<dbReference type="Pfam" id="PF07722">
    <property type="entry name" value="Peptidase_C26"/>
    <property type="match status" value="1"/>
</dbReference>
<dbReference type="EMBL" id="QYTU02000031">
    <property type="protein sequence ID" value="RWR07291.1"/>
    <property type="molecule type" value="Genomic_DNA"/>
</dbReference>
<protein>
    <submittedName>
        <fullName evidence="1">Gamma-glutamyl-gamma-aminobutyrate hydrolase family protein</fullName>
    </submittedName>
</protein>
<dbReference type="PROSITE" id="PS51273">
    <property type="entry name" value="GATASE_TYPE_1"/>
    <property type="match status" value="1"/>
</dbReference>
<organism evidence="1 2">
    <name type="scientific">Siminovitchia fortis</name>
    <dbReference type="NCBI Taxonomy" id="254758"/>
    <lineage>
        <taxon>Bacteria</taxon>
        <taxon>Bacillati</taxon>
        <taxon>Bacillota</taxon>
        <taxon>Bacilli</taxon>
        <taxon>Bacillales</taxon>
        <taxon>Bacillaceae</taxon>
        <taxon>Siminovitchia</taxon>
    </lineage>
</organism>
<dbReference type="CDD" id="cd01745">
    <property type="entry name" value="GATase1_2"/>
    <property type="match status" value="1"/>
</dbReference>
<dbReference type="Gene3D" id="3.40.50.880">
    <property type="match status" value="1"/>
</dbReference>
<name>A0A443INR9_9BACI</name>
<dbReference type="InterPro" id="IPR044668">
    <property type="entry name" value="PuuD-like"/>
</dbReference>
<proteinExistence type="predicted"/>
<comment type="caution">
    <text evidence="1">The sequence shown here is derived from an EMBL/GenBank/DDBJ whole genome shotgun (WGS) entry which is preliminary data.</text>
</comment>
<evidence type="ECO:0000313" key="2">
    <source>
        <dbReference type="Proteomes" id="UP000273811"/>
    </source>
</evidence>
<reference evidence="1" key="1">
    <citation type="submission" date="2018-12" db="EMBL/GenBank/DDBJ databases">
        <authorList>
            <person name="Sun L."/>
            <person name="Chen Z."/>
        </authorList>
    </citation>
    <scope>NUCLEOTIDE SEQUENCE [LARGE SCALE GENOMIC DNA]</scope>
    <source>
        <strain evidence="1">DSM 16012</strain>
    </source>
</reference>
<dbReference type="Proteomes" id="UP000273811">
    <property type="component" value="Unassembled WGS sequence"/>
</dbReference>
<gene>
    <name evidence="1" type="ORF">D4N35_013035</name>
</gene>
<dbReference type="OrthoDB" id="9813383at2"/>
<dbReference type="GO" id="GO:0033969">
    <property type="term" value="F:gamma-glutamyl-gamma-aminobutyrate hydrolase activity"/>
    <property type="evidence" value="ECO:0007669"/>
    <property type="project" value="TreeGrafter"/>
</dbReference>
<dbReference type="AlphaFoldDB" id="A0A443INR9"/>